<dbReference type="AlphaFoldDB" id="A0A454CR95"/>
<reference evidence="1 2" key="1">
    <citation type="submission" date="2012-10" db="EMBL/GenBank/DDBJ databases">
        <title>Genome sequence of Vibrio Cholerae HENC-02.</title>
        <authorList>
            <person name="Eppinger M."/>
            <person name="Hasan N.A."/>
            <person name="Sengamalay N."/>
            <person name="Hine E."/>
            <person name="Su Q."/>
            <person name="Daugherty S.C."/>
            <person name="Young S."/>
            <person name="Sadzewicz L."/>
            <person name="Tallon L."/>
            <person name="Cebula T.A."/>
            <person name="Ravel J."/>
            <person name="Colwell R.R."/>
        </authorList>
    </citation>
    <scope>NUCLEOTIDE SEQUENCE [LARGE SCALE GENOMIC DNA]</scope>
    <source>
        <strain evidence="1 2">HENC-02</strain>
    </source>
</reference>
<name>A0A454CR95_VIBHA</name>
<protein>
    <submittedName>
        <fullName evidence="1">Uncharacterized protein</fullName>
    </submittedName>
</protein>
<organism evidence="1 2">
    <name type="scientific">Vibrio harveyi</name>
    <name type="common">Beneckea harveyi</name>
    <dbReference type="NCBI Taxonomy" id="669"/>
    <lineage>
        <taxon>Bacteria</taxon>
        <taxon>Pseudomonadati</taxon>
        <taxon>Pseudomonadota</taxon>
        <taxon>Gammaproteobacteria</taxon>
        <taxon>Vibrionales</taxon>
        <taxon>Vibrionaceae</taxon>
        <taxon>Vibrio</taxon>
    </lineage>
</organism>
<evidence type="ECO:0000313" key="1">
    <source>
        <dbReference type="EMBL" id="EKM28936.1"/>
    </source>
</evidence>
<dbReference type="EMBL" id="AJSR01002317">
    <property type="protein sequence ID" value="EKM28936.1"/>
    <property type="molecule type" value="Genomic_DNA"/>
</dbReference>
<accession>A0A454CR95</accession>
<proteinExistence type="predicted"/>
<dbReference type="Proteomes" id="UP000008367">
    <property type="component" value="Unassembled WGS sequence"/>
</dbReference>
<evidence type="ECO:0000313" key="2">
    <source>
        <dbReference type="Proteomes" id="UP000008367"/>
    </source>
</evidence>
<sequence length="22" mass="2606">KRGENIAPFAINRCHWNNHKVT</sequence>
<gene>
    <name evidence="1" type="ORF">VCHENC02_5210B</name>
</gene>
<comment type="caution">
    <text evidence="1">The sequence shown here is derived from an EMBL/GenBank/DDBJ whole genome shotgun (WGS) entry which is preliminary data.</text>
</comment>
<feature type="non-terminal residue" evidence="1">
    <location>
        <position position="1"/>
    </location>
</feature>